<proteinExistence type="predicted"/>
<dbReference type="PANTHER" id="PTHR33609:SF1">
    <property type="entry name" value="TRANSPOSASE"/>
    <property type="match status" value="1"/>
</dbReference>
<dbReference type="EMBL" id="CP001108">
    <property type="protein sequence ID" value="ACF46354.1"/>
    <property type="molecule type" value="Genomic_DNA"/>
</dbReference>
<dbReference type="GO" id="GO:0004803">
    <property type="term" value="F:transposase activity"/>
    <property type="evidence" value="ECO:0007669"/>
    <property type="project" value="InterPro"/>
</dbReference>
<accession>B4S8G7</accession>
<dbReference type="PANTHER" id="PTHR33609">
    <property type="entry name" value="LOW CALCIUM RESPONSE LOCUS PROTEIN S"/>
    <property type="match status" value="1"/>
</dbReference>
<reference evidence="1" key="1">
    <citation type="submission" date="2008-06" db="EMBL/GenBank/DDBJ databases">
        <title>Complete sequence of chromosome of Prosthecochloris aestuarii DSM 271.</title>
        <authorList>
            <consortium name="US DOE Joint Genome Institute"/>
            <person name="Lucas S."/>
            <person name="Copeland A."/>
            <person name="Lapidus A."/>
            <person name="Glavina del Rio T."/>
            <person name="Dalin E."/>
            <person name="Tice H."/>
            <person name="Bruce D."/>
            <person name="Goodwin L."/>
            <person name="Pitluck S."/>
            <person name="Schmutz J."/>
            <person name="Larimer F."/>
            <person name="Land M."/>
            <person name="Hauser L."/>
            <person name="Kyrpides N."/>
            <person name="Anderson I."/>
            <person name="Liu Z."/>
            <person name="Li T."/>
            <person name="Zhao F."/>
            <person name="Overmann J."/>
            <person name="Bryant D.A."/>
            <person name="Richardson P."/>
        </authorList>
    </citation>
    <scope>NUCLEOTIDE SEQUENCE [LARGE SCALE GENOMIC DNA]</scope>
    <source>
        <strain evidence="1">DSM 271</strain>
    </source>
</reference>
<protein>
    <submittedName>
        <fullName evidence="1">Transposase IS3/IS911 family protein</fullName>
    </submittedName>
</protein>
<dbReference type="AlphaFoldDB" id="B4S8G7"/>
<evidence type="ECO:0000313" key="1">
    <source>
        <dbReference type="EMBL" id="ACF46354.1"/>
    </source>
</evidence>
<name>B4S8G7_PROA2</name>
<dbReference type="HOGENOM" id="CLU_027402_34_1_10"/>
<dbReference type="GO" id="GO:0003677">
    <property type="term" value="F:DNA binding"/>
    <property type="evidence" value="ECO:0007669"/>
    <property type="project" value="InterPro"/>
</dbReference>
<dbReference type="Proteomes" id="UP000002725">
    <property type="component" value="Chromosome"/>
</dbReference>
<dbReference type="Pfam" id="PF01527">
    <property type="entry name" value="HTH_Tnp_1"/>
    <property type="match status" value="1"/>
</dbReference>
<dbReference type="KEGG" id="paa:Paes_1329"/>
<evidence type="ECO:0000313" key="2">
    <source>
        <dbReference type="Proteomes" id="UP000002725"/>
    </source>
</evidence>
<dbReference type="GO" id="GO:0006313">
    <property type="term" value="P:DNA transposition"/>
    <property type="evidence" value="ECO:0007669"/>
    <property type="project" value="InterPro"/>
</dbReference>
<gene>
    <name evidence="1" type="ordered locus">Paes_1329</name>
</gene>
<dbReference type="eggNOG" id="COG2963">
    <property type="taxonomic scope" value="Bacteria"/>
</dbReference>
<organism evidence="1 2">
    <name type="scientific">Prosthecochloris aestuarii (strain DSM 271 / SK 413)</name>
    <dbReference type="NCBI Taxonomy" id="290512"/>
    <lineage>
        <taxon>Bacteria</taxon>
        <taxon>Pseudomonadati</taxon>
        <taxon>Chlorobiota</taxon>
        <taxon>Chlorobiia</taxon>
        <taxon>Chlorobiales</taxon>
        <taxon>Chlorobiaceae</taxon>
        <taxon>Prosthecochloris</taxon>
    </lineage>
</organism>
<dbReference type="InterPro" id="IPR002514">
    <property type="entry name" value="Transposase_8"/>
</dbReference>
<keyword evidence="2" id="KW-1185">Reference proteome</keyword>
<sequence length="61" mass="7027">MKTKRYSTKQNIGILKEAEAGMPVKELCRKYGVSDAQRLKELVADMALDIQMLKKINSKKW</sequence>
<dbReference type="InterPro" id="IPR052546">
    <property type="entry name" value="Transposase_8_domain"/>
</dbReference>